<evidence type="ECO:0000259" key="2">
    <source>
        <dbReference type="Pfam" id="PF00126"/>
    </source>
</evidence>
<dbReference type="InterPro" id="IPR036388">
    <property type="entry name" value="WH-like_DNA-bd_sf"/>
</dbReference>
<dbReference type="InterPro" id="IPR051815">
    <property type="entry name" value="Molybdate_resp_trans_reg"/>
</dbReference>
<evidence type="ECO:0000256" key="1">
    <source>
        <dbReference type="SAM" id="MobiDB-lite"/>
    </source>
</evidence>
<dbReference type="PANTHER" id="PTHR30432:SF1">
    <property type="entry name" value="DNA-BINDING TRANSCRIPTIONAL DUAL REGULATOR MODE"/>
    <property type="match status" value="1"/>
</dbReference>
<accession>A0A554X1J1</accession>
<evidence type="ECO:0000313" key="3">
    <source>
        <dbReference type="EMBL" id="TSE29626.1"/>
    </source>
</evidence>
<dbReference type="InterPro" id="IPR036390">
    <property type="entry name" value="WH_DNA-bd_sf"/>
</dbReference>
<proteinExistence type="predicted"/>
<dbReference type="Pfam" id="PF00126">
    <property type="entry name" value="HTH_1"/>
    <property type="match status" value="1"/>
</dbReference>
<organism evidence="3 4">
    <name type="scientific">Tepidimonas thermarum</name>
    <dbReference type="NCBI Taxonomy" id="335431"/>
    <lineage>
        <taxon>Bacteria</taxon>
        <taxon>Pseudomonadati</taxon>
        <taxon>Pseudomonadota</taxon>
        <taxon>Betaproteobacteria</taxon>
        <taxon>Burkholderiales</taxon>
        <taxon>Tepidimonas</taxon>
    </lineage>
</organism>
<dbReference type="InterPro" id="IPR000847">
    <property type="entry name" value="LysR_HTH_N"/>
</dbReference>
<dbReference type="Gene3D" id="1.10.10.10">
    <property type="entry name" value="Winged helix-like DNA-binding domain superfamily/Winged helix DNA-binding domain"/>
    <property type="match status" value="1"/>
</dbReference>
<keyword evidence="4" id="KW-1185">Reference proteome</keyword>
<sequence length="154" mass="16095">MHRMKPSLQVSPLEARTRFRIQVKHAVAIGPGKADVLQGIAETGSIAEAGRRLGMSYQRVWSLVQAMNRDFLAPLVHKQRGGSHGGGAMLTPLGERVLALYRDVEARAQAAVEAPLAELVALIRCDAQDGTGAPAAPAAAPVSGCAAPAGSRPE</sequence>
<gene>
    <name evidence="3" type="primary">mopB</name>
    <name evidence="3" type="ORF">Tther_01362</name>
</gene>
<name>A0A554X1J1_9BURK</name>
<evidence type="ECO:0000313" key="4">
    <source>
        <dbReference type="Proteomes" id="UP000318542"/>
    </source>
</evidence>
<dbReference type="AlphaFoldDB" id="A0A554X1J1"/>
<protein>
    <submittedName>
        <fullName evidence="3">Molybdenum-pterin-binding protein MopB</fullName>
    </submittedName>
</protein>
<comment type="caution">
    <text evidence="3">The sequence shown here is derived from an EMBL/GenBank/DDBJ whole genome shotgun (WGS) entry which is preliminary data.</text>
</comment>
<dbReference type="PANTHER" id="PTHR30432">
    <property type="entry name" value="TRANSCRIPTIONAL REGULATOR MODE"/>
    <property type="match status" value="1"/>
</dbReference>
<dbReference type="Proteomes" id="UP000318542">
    <property type="component" value="Unassembled WGS sequence"/>
</dbReference>
<feature type="domain" description="HTH lysR-type" evidence="2">
    <location>
        <begin position="36"/>
        <end position="95"/>
    </location>
</feature>
<reference evidence="3 4" key="1">
    <citation type="submission" date="2019-07" db="EMBL/GenBank/DDBJ databases">
        <title>Tepidimonas thermarum AA-1 draft genome.</title>
        <authorList>
            <person name="Da Costa M.S."/>
            <person name="Froufe H.J.C."/>
            <person name="Egas C."/>
            <person name="Albuquerque L."/>
        </authorList>
    </citation>
    <scope>NUCLEOTIDE SEQUENCE [LARGE SCALE GENOMIC DNA]</scope>
    <source>
        <strain evidence="3 4">AA-1</strain>
    </source>
</reference>
<dbReference type="EMBL" id="VJOL01000022">
    <property type="protein sequence ID" value="TSE29626.1"/>
    <property type="molecule type" value="Genomic_DNA"/>
</dbReference>
<feature type="region of interest" description="Disordered" evidence="1">
    <location>
        <begin position="133"/>
        <end position="154"/>
    </location>
</feature>
<dbReference type="SUPFAM" id="SSF46785">
    <property type="entry name" value="Winged helix' DNA-binding domain"/>
    <property type="match status" value="1"/>
</dbReference>
<dbReference type="GO" id="GO:0003700">
    <property type="term" value="F:DNA-binding transcription factor activity"/>
    <property type="evidence" value="ECO:0007669"/>
    <property type="project" value="InterPro"/>
</dbReference>